<keyword evidence="1" id="KW-0472">Membrane</keyword>
<gene>
    <name evidence="2" type="ORF">CON65_08500</name>
</gene>
<evidence type="ECO:0000313" key="2">
    <source>
        <dbReference type="EMBL" id="PED83214.1"/>
    </source>
</evidence>
<dbReference type="Proteomes" id="UP000221020">
    <property type="component" value="Unassembled WGS sequence"/>
</dbReference>
<accession>A0AA91ZU29</accession>
<dbReference type="AlphaFoldDB" id="A0AA91ZU29"/>
<keyword evidence="1" id="KW-0812">Transmembrane</keyword>
<reference evidence="2 3" key="1">
    <citation type="submission" date="2017-09" db="EMBL/GenBank/DDBJ databases">
        <title>Large-scale bioinformatics analysis of Bacillus genomes uncovers conserved roles of natural products in bacterial physiology.</title>
        <authorList>
            <consortium name="Agbiome Team Llc"/>
            <person name="Bleich R.M."/>
            <person name="Grubbs K.J."/>
            <person name="Santa Maria K.C."/>
            <person name="Allen S.E."/>
            <person name="Farag S."/>
            <person name="Shank E.A."/>
            <person name="Bowers A."/>
        </authorList>
    </citation>
    <scope>NUCLEOTIDE SEQUENCE [LARGE SCALE GENOMIC DNA]</scope>
    <source>
        <strain evidence="2 3">AFS092012</strain>
    </source>
</reference>
<dbReference type="Pfam" id="PF12730">
    <property type="entry name" value="ABC2_membrane_4"/>
    <property type="match status" value="1"/>
</dbReference>
<dbReference type="EMBL" id="NVOR01000021">
    <property type="protein sequence ID" value="PED83214.1"/>
    <property type="molecule type" value="Genomic_DNA"/>
</dbReference>
<evidence type="ECO:0000256" key="1">
    <source>
        <dbReference type="SAM" id="Phobius"/>
    </source>
</evidence>
<proteinExistence type="predicted"/>
<name>A0AA91ZU29_9BACI</name>
<sequence>MLKLIQNEFLKLHAKKGMYILMGILVVLEIAMAIIIKKWAPAEVQFSGFVSFSSTMLDLIIVFTTIFGITLAARTITEEFQKGTIKQLLIRPRKRVTVLFSKYVTVILTVILISIVALFISMLIGVVSFGGGKEELTVAMLLKILVYKMVPVLFYITLSMFLANIFRKSVLPLVITMFVFFLQNTIDMLLMMFAKGVAKFVVFFHLNLNVYDSNKLISGGMEPPFAEFNFTTSLLLVIVYFVVLLVASSALFQKRDVL</sequence>
<feature type="transmembrane region" description="Helical" evidence="1">
    <location>
        <begin position="144"/>
        <end position="163"/>
    </location>
</feature>
<dbReference type="PANTHER" id="PTHR37305">
    <property type="entry name" value="INTEGRAL MEMBRANE PROTEIN-RELATED"/>
    <property type="match status" value="1"/>
</dbReference>
<feature type="transmembrane region" description="Helical" evidence="1">
    <location>
        <begin position="170"/>
        <end position="194"/>
    </location>
</feature>
<dbReference type="PANTHER" id="PTHR37305:SF1">
    <property type="entry name" value="MEMBRANE PROTEIN"/>
    <property type="match status" value="1"/>
</dbReference>
<organism evidence="2 3">
    <name type="scientific">Bacillus pseudomycoides</name>
    <dbReference type="NCBI Taxonomy" id="64104"/>
    <lineage>
        <taxon>Bacteria</taxon>
        <taxon>Bacillati</taxon>
        <taxon>Bacillota</taxon>
        <taxon>Bacilli</taxon>
        <taxon>Bacillales</taxon>
        <taxon>Bacillaceae</taxon>
        <taxon>Bacillus</taxon>
        <taxon>Bacillus cereus group</taxon>
    </lineage>
</organism>
<feature type="transmembrane region" description="Helical" evidence="1">
    <location>
        <begin position="56"/>
        <end position="77"/>
    </location>
</feature>
<dbReference type="RefSeq" id="WP_097895387.1">
    <property type="nucleotide sequence ID" value="NZ_NVOR01000021.1"/>
</dbReference>
<keyword evidence="1" id="KW-1133">Transmembrane helix</keyword>
<evidence type="ECO:0000313" key="3">
    <source>
        <dbReference type="Proteomes" id="UP000221020"/>
    </source>
</evidence>
<feature type="transmembrane region" description="Helical" evidence="1">
    <location>
        <begin position="230"/>
        <end position="252"/>
    </location>
</feature>
<feature type="transmembrane region" description="Helical" evidence="1">
    <location>
        <begin position="18"/>
        <end position="36"/>
    </location>
</feature>
<feature type="transmembrane region" description="Helical" evidence="1">
    <location>
        <begin position="98"/>
        <end position="124"/>
    </location>
</feature>
<comment type="caution">
    <text evidence="2">The sequence shown here is derived from an EMBL/GenBank/DDBJ whole genome shotgun (WGS) entry which is preliminary data.</text>
</comment>
<protein>
    <submittedName>
        <fullName evidence="2">ABC transporter permease</fullName>
    </submittedName>
</protein>